<proteinExistence type="predicted"/>
<gene>
    <name evidence="1" type="ORF">PVAP13_7NG295600</name>
</gene>
<dbReference type="AlphaFoldDB" id="A0A8T0PVX8"/>
<sequence>MKSLGYVVTLNIEESLPLIACFSSGLLSPEWNSCSLHQILHCVD</sequence>
<protein>
    <submittedName>
        <fullName evidence="1">Uncharacterized protein</fullName>
    </submittedName>
</protein>
<evidence type="ECO:0000313" key="2">
    <source>
        <dbReference type="Proteomes" id="UP000823388"/>
    </source>
</evidence>
<dbReference type="EMBL" id="CM029050">
    <property type="protein sequence ID" value="KAG2564512.1"/>
    <property type="molecule type" value="Genomic_DNA"/>
</dbReference>
<reference evidence="1" key="1">
    <citation type="submission" date="2020-05" db="EMBL/GenBank/DDBJ databases">
        <title>WGS assembly of Panicum virgatum.</title>
        <authorList>
            <person name="Lovell J.T."/>
            <person name="Jenkins J."/>
            <person name="Shu S."/>
            <person name="Juenger T.E."/>
            <person name="Schmutz J."/>
        </authorList>
    </citation>
    <scope>NUCLEOTIDE SEQUENCE</scope>
    <source>
        <strain evidence="1">AP13</strain>
    </source>
</reference>
<comment type="caution">
    <text evidence="1">The sequence shown here is derived from an EMBL/GenBank/DDBJ whole genome shotgun (WGS) entry which is preliminary data.</text>
</comment>
<evidence type="ECO:0000313" key="1">
    <source>
        <dbReference type="EMBL" id="KAG2564512.1"/>
    </source>
</evidence>
<accession>A0A8T0PVX8</accession>
<dbReference type="Proteomes" id="UP000823388">
    <property type="component" value="Chromosome 7N"/>
</dbReference>
<keyword evidence="2" id="KW-1185">Reference proteome</keyword>
<organism evidence="1 2">
    <name type="scientific">Panicum virgatum</name>
    <name type="common">Blackwell switchgrass</name>
    <dbReference type="NCBI Taxonomy" id="38727"/>
    <lineage>
        <taxon>Eukaryota</taxon>
        <taxon>Viridiplantae</taxon>
        <taxon>Streptophyta</taxon>
        <taxon>Embryophyta</taxon>
        <taxon>Tracheophyta</taxon>
        <taxon>Spermatophyta</taxon>
        <taxon>Magnoliopsida</taxon>
        <taxon>Liliopsida</taxon>
        <taxon>Poales</taxon>
        <taxon>Poaceae</taxon>
        <taxon>PACMAD clade</taxon>
        <taxon>Panicoideae</taxon>
        <taxon>Panicodae</taxon>
        <taxon>Paniceae</taxon>
        <taxon>Panicinae</taxon>
        <taxon>Panicum</taxon>
        <taxon>Panicum sect. Hiantes</taxon>
    </lineage>
</organism>
<name>A0A8T0PVX8_PANVG</name>